<dbReference type="KEGG" id="mant:BHD05_06325"/>
<comment type="subunit">
    <text evidence="3">Homotrimer.</text>
</comment>
<keyword evidence="5" id="KW-0119">Carbohydrate metabolism</keyword>
<dbReference type="InterPro" id="IPR031338">
    <property type="entry name" value="KDPG/KHG_AS_2"/>
</dbReference>
<sequence>MVGSSMPTEFVDHLTATRLLAIIRGADAEASVAAALALLDEGFQLLEISLNTANALEVIARVVREGPEGARIGAGTVLTIDDVKRVRDAGGSFAVTPAVAQSVAESARLGFPVVAGAPTPTECVSAMEQGAAAIKLFPASIGGPPYLKALRDPLPSIPFVAVGGVGVKEMVEYFEVGAIAAGLGSPLLGDAAAGGSLTALRDRARRFHEAAAPWVEG</sequence>
<proteinExistence type="inferred from homology"/>
<dbReference type="AlphaFoldDB" id="A0A7L5AJN6"/>
<comment type="pathway">
    <text evidence="1">Carbohydrate acid metabolism.</text>
</comment>
<evidence type="ECO:0000313" key="7">
    <source>
        <dbReference type="Proteomes" id="UP000464507"/>
    </source>
</evidence>
<dbReference type="EMBL" id="CP017146">
    <property type="protein sequence ID" value="QHO69321.1"/>
    <property type="molecule type" value="Genomic_DNA"/>
</dbReference>
<comment type="similarity">
    <text evidence="2">Belongs to the KHG/KDPG aldolase family.</text>
</comment>
<reference evidence="6 7" key="1">
    <citation type="submission" date="2016-09" db="EMBL/GenBank/DDBJ databases">
        <title>Complete genome sequence of microbes from the polar regions.</title>
        <authorList>
            <person name="Liao L."/>
            <person name="Chen B."/>
        </authorList>
    </citation>
    <scope>NUCLEOTIDE SEQUENCE [LARGE SCALE GENOMIC DNA]</scope>
    <source>
        <strain evidence="6 7">ZS314</strain>
    </source>
</reference>
<evidence type="ECO:0000256" key="2">
    <source>
        <dbReference type="ARBA" id="ARBA00006906"/>
    </source>
</evidence>
<name>A0A7L5AJN6_9MICO</name>
<dbReference type="Proteomes" id="UP000464507">
    <property type="component" value="Chromosome"/>
</dbReference>
<dbReference type="CDD" id="cd00452">
    <property type="entry name" value="KDPG_aldolase"/>
    <property type="match status" value="1"/>
</dbReference>
<keyword evidence="4" id="KW-0456">Lyase</keyword>
<evidence type="ECO:0000313" key="6">
    <source>
        <dbReference type="EMBL" id="QHO69321.1"/>
    </source>
</evidence>
<dbReference type="PROSITE" id="PS00160">
    <property type="entry name" value="ALDOLASE_KDPG_KHG_2"/>
    <property type="match status" value="1"/>
</dbReference>
<dbReference type="SUPFAM" id="SSF51569">
    <property type="entry name" value="Aldolase"/>
    <property type="match status" value="1"/>
</dbReference>
<protein>
    <submittedName>
        <fullName evidence="6">Aldolase</fullName>
    </submittedName>
</protein>
<evidence type="ECO:0000256" key="1">
    <source>
        <dbReference type="ARBA" id="ARBA00004761"/>
    </source>
</evidence>
<dbReference type="InterPro" id="IPR013785">
    <property type="entry name" value="Aldolase_TIM"/>
</dbReference>
<dbReference type="PANTHER" id="PTHR30246:SF1">
    <property type="entry name" value="2-DEHYDRO-3-DEOXY-6-PHOSPHOGALACTONATE ALDOLASE-RELATED"/>
    <property type="match status" value="1"/>
</dbReference>
<dbReference type="Gene3D" id="3.20.20.70">
    <property type="entry name" value="Aldolase class I"/>
    <property type="match status" value="1"/>
</dbReference>
<evidence type="ECO:0000256" key="4">
    <source>
        <dbReference type="ARBA" id="ARBA00023239"/>
    </source>
</evidence>
<evidence type="ECO:0000256" key="3">
    <source>
        <dbReference type="ARBA" id="ARBA00011233"/>
    </source>
</evidence>
<organism evidence="6 7">
    <name type="scientific">Marisediminicola antarctica</name>
    <dbReference type="NCBI Taxonomy" id="674079"/>
    <lineage>
        <taxon>Bacteria</taxon>
        <taxon>Bacillati</taxon>
        <taxon>Actinomycetota</taxon>
        <taxon>Actinomycetes</taxon>
        <taxon>Micrococcales</taxon>
        <taxon>Microbacteriaceae</taxon>
        <taxon>Marisediminicola</taxon>
    </lineage>
</organism>
<accession>A0A7L5AJN6</accession>
<evidence type="ECO:0000256" key="5">
    <source>
        <dbReference type="ARBA" id="ARBA00023277"/>
    </source>
</evidence>
<gene>
    <name evidence="6" type="ORF">BHD05_06325</name>
</gene>
<dbReference type="GO" id="GO:0016829">
    <property type="term" value="F:lyase activity"/>
    <property type="evidence" value="ECO:0007669"/>
    <property type="project" value="UniProtKB-KW"/>
</dbReference>
<keyword evidence="7" id="KW-1185">Reference proteome</keyword>
<dbReference type="Pfam" id="PF01081">
    <property type="entry name" value="Aldolase"/>
    <property type="match status" value="1"/>
</dbReference>
<dbReference type="PANTHER" id="PTHR30246">
    <property type="entry name" value="2-KETO-3-DEOXY-6-PHOSPHOGLUCONATE ALDOLASE"/>
    <property type="match status" value="1"/>
</dbReference>
<dbReference type="InterPro" id="IPR000887">
    <property type="entry name" value="Aldlse_KDPG_KHG"/>
</dbReference>